<dbReference type="RefSeq" id="WP_093751405.1">
    <property type="nucleotide sequence ID" value="NZ_BSYN01000004.1"/>
</dbReference>
<dbReference type="InterPro" id="IPR025480">
    <property type="entry name" value="DUF4330"/>
</dbReference>
<accession>A0A1H2V2M6</accession>
<evidence type="ECO:0008006" key="4">
    <source>
        <dbReference type="Google" id="ProtNLM"/>
    </source>
</evidence>
<proteinExistence type="predicted"/>
<feature type="transmembrane region" description="Helical" evidence="1">
    <location>
        <begin position="16"/>
        <end position="34"/>
    </location>
</feature>
<gene>
    <name evidence="2" type="ORF">SAMN05660923_00998</name>
</gene>
<evidence type="ECO:0000256" key="1">
    <source>
        <dbReference type="SAM" id="Phobius"/>
    </source>
</evidence>
<dbReference type="AlphaFoldDB" id="A0A1H2V2M6"/>
<protein>
    <recommendedName>
        <fullName evidence="4">DUF4330 domain-containing protein</fullName>
    </recommendedName>
</protein>
<keyword evidence="1" id="KW-1133">Transmembrane helix</keyword>
<dbReference type="Pfam" id="PF14221">
    <property type="entry name" value="DUF4330"/>
    <property type="match status" value="1"/>
</dbReference>
<keyword evidence="3" id="KW-1185">Reference proteome</keyword>
<sequence length="164" mass="18348">MPLLDKKGRIFGKFNILDLFIILMVLILSIGGFYKISRANPTDMIRPKPIELKIIVMNREKIGVDVIKEGDILKEYDTGTILGQIKKVEVYPASTEVVTTEGEIKAAEIPDRYDLIITIDGEAIVTDNSIISGKSELRIGNKLVLRTKTYALDSIILEVNVKEE</sequence>
<evidence type="ECO:0000313" key="3">
    <source>
        <dbReference type="Proteomes" id="UP000198828"/>
    </source>
</evidence>
<keyword evidence="1" id="KW-0812">Transmembrane</keyword>
<reference evidence="2 3" key="1">
    <citation type="submission" date="2016-10" db="EMBL/GenBank/DDBJ databases">
        <authorList>
            <person name="de Groot N.N."/>
        </authorList>
    </citation>
    <scope>NUCLEOTIDE SEQUENCE [LARGE SCALE GENOMIC DNA]</scope>
    <source>
        <strain evidence="2 3">DSM 23310</strain>
    </source>
</reference>
<organism evidence="2 3">
    <name type="scientific">Tepidimicrobium xylanilyticum</name>
    <dbReference type="NCBI Taxonomy" id="1123352"/>
    <lineage>
        <taxon>Bacteria</taxon>
        <taxon>Bacillati</taxon>
        <taxon>Bacillota</taxon>
        <taxon>Tissierellia</taxon>
        <taxon>Tissierellales</taxon>
        <taxon>Tepidimicrobiaceae</taxon>
        <taxon>Tepidimicrobium</taxon>
    </lineage>
</organism>
<dbReference type="EMBL" id="FNNG01000003">
    <property type="protein sequence ID" value="SDW62540.1"/>
    <property type="molecule type" value="Genomic_DNA"/>
</dbReference>
<keyword evidence="1" id="KW-0472">Membrane</keyword>
<dbReference type="Proteomes" id="UP000198828">
    <property type="component" value="Unassembled WGS sequence"/>
</dbReference>
<evidence type="ECO:0000313" key="2">
    <source>
        <dbReference type="EMBL" id="SDW62540.1"/>
    </source>
</evidence>
<dbReference type="OrthoDB" id="1723529at2"/>
<name>A0A1H2V2M6_9FIRM</name>